<feature type="domain" description="GtrA/DPMS transmembrane" evidence="7">
    <location>
        <begin position="7"/>
        <end position="125"/>
    </location>
</feature>
<comment type="similarity">
    <text evidence="2">Belongs to the GtrA family.</text>
</comment>
<dbReference type="OrthoDB" id="7360864at2"/>
<evidence type="ECO:0000259" key="7">
    <source>
        <dbReference type="Pfam" id="PF04138"/>
    </source>
</evidence>
<dbReference type="GO" id="GO:0005886">
    <property type="term" value="C:plasma membrane"/>
    <property type="evidence" value="ECO:0007669"/>
    <property type="project" value="TreeGrafter"/>
</dbReference>
<keyword evidence="5 6" id="KW-0472">Membrane</keyword>
<comment type="subcellular location">
    <subcellularLocation>
        <location evidence="1">Membrane</location>
        <topology evidence="1">Multi-pass membrane protein</topology>
    </subcellularLocation>
</comment>
<dbReference type="PATRIC" id="fig|429727.3.peg.230"/>
<name>A0A0F5FJG7_9HYPH</name>
<feature type="transmembrane region" description="Helical" evidence="6">
    <location>
        <begin position="33"/>
        <end position="51"/>
    </location>
</feature>
<reference evidence="8 9" key="1">
    <citation type="submission" date="2015-03" db="EMBL/GenBank/DDBJ databases">
        <authorList>
            <person name="Hassan Y."/>
            <person name="Lepp D."/>
            <person name="Li X.-Z."/>
            <person name="Zhou T."/>
        </authorList>
    </citation>
    <scope>NUCLEOTIDE SEQUENCE [LARGE SCALE GENOMIC DNA]</scope>
    <source>
        <strain evidence="8 9">IPL18</strain>
    </source>
</reference>
<evidence type="ECO:0000256" key="3">
    <source>
        <dbReference type="ARBA" id="ARBA00022692"/>
    </source>
</evidence>
<dbReference type="InterPro" id="IPR051401">
    <property type="entry name" value="GtrA_CellWall_Glycosyl"/>
</dbReference>
<evidence type="ECO:0000256" key="2">
    <source>
        <dbReference type="ARBA" id="ARBA00009399"/>
    </source>
</evidence>
<evidence type="ECO:0000256" key="6">
    <source>
        <dbReference type="SAM" id="Phobius"/>
    </source>
</evidence>
<dbReference type="PANTHER" id="PTHR38459">
    <property type="entry name" value="PROPHAGE BACTOPRENOL-LINKED GLUCOSE TRANSLOCASE HOMOLOG"/>
    <property type="match status" value="1"/>
</dbReference>
<comment type="caution">
    <text evidence="8">The sequence shown here is derived from an EMBL/GenBank/DDBJ whole genome shotgun (WGS) entry which is preliminary data.</text>
</comment>
<feature type="transmembrane region" description="Helical" evidence="6">
    <location>
        <begin position="100"/>
        <end position="120"/>
    </location>
</feature>
<keyword evidence="3 6" id="KW-0812">Transmembrane</keyword>
<sequence>MIGLVLRFGLAGAIGFGVDAGTLLVAAPLLGPVWGRLVSFAAAVLTTWAINRNLAFADRPRTTGKGLELLRYFGAMLPGAAVNWLAYGIVLALLAETTMVLVLAVAAGSLAGMATNLVAADRLVFRRREL</sequence>
<evidence type="ECO:0000313" key="8">
    <source>
        <dbReference type="EMBL" id="KKB08705.1"/>
    </source>
</evidence>
<gene>
    <name evidence="8" type="ORF">VE26_01055</name>
</gene>
<evidence type="ECO:0000256" key="4">
    <source>
        <dbReference type="ARBA" id="ARBA00022989"/>
    </source>
</evidence>
<dbReference type="AlphaFoldDB" id="A0A0F5FJG7"/>
<evidence type="ECO:0000256" key="1">
    <source>
        <dbReference type="ARBA" id="ARBA00004141"/>
    </source>
</evidence>
<dbReference type="EMBL" id="JZEY01000054">
    <property type="protein sequence ID" value="KKB08705.1"/>
    <property type="molecule type" value="Genomic_DNA"/>
</dbReference>
<dbReference type="PANTHER" id="PTHR38459:SF1">
    <property type="entry name" value="PROPHAGE BACTOPRENOL-LINKED GLUCOSE TRANSLOCASE HOMOLOG"/>
    <property type="match status" value="1"/>
</dbReference>
<accession>A0A0F5FJG7</accession>
<proteinExistence type="inferred from homology"/>
<organism evidence="8 9">
    <name type="scientific">Devosia chinhatensis</name>
    <dbReference type="NCBI Taxonomy" id="429727"/>
    <lineage>
        <taxon>Bacteria</taxon>
        <taxon>Pseudomonadati</taxon>
        <taxon>Pseudomonadota</taxon>
        <taxon>Alphaproteobacteria</taxon>
        <taxon>Hyphomicrobiales</taxon>
        <taxon>Devosiaceae</taxon>
        <taxon>Devosia</taxon>
    </lineage>
</organism>
<dbReference type="Pfam" id="PF04138">
    <property type="entry name" value="GtrA_DPMS_TM"/>
    <property type="match status" value="1"/>
</dbReference>
<keyword evidence="9" id="KW-1185">Reference proteome</keyword>
<evidence type="ECO:0000313" key="9">
    <source>
        <dbReference type="Proteomes" id="UP000033649"/>
    </source>
</evidence>
<dbReference type="GO" id="GO:0000271">
    <property type="term" value="P:polysaccharide biosynthetic process"/>
    <property type="evidence" value="ECO:0007669"/>
    <property type="project" value="InterPro"/>
</dbReference>
<keyword evidence="4 6" id="KW-1133">Transmembrane helix</keyword>
<dbReference type="InterPro" id="IPR007267">
    <property type="entry name" value="GtrA_DPMS_TM"/>
</dbReference>
<dbReference type="RefSeq" id="WP_046103394.1">
    <property type="nucleotide sequence ID" value="NZ_JZEY01000054.1"/>
</dbReference>
<evidence type="ECO:0000256" key="5">
    <source>
        <dbReference type="ARBA" id="ARBA00023136"/>
    </source>
</evidence>
<feature type="transmembrane region" description="Helical" evidence="6">
    <location>
        <begin position="72"/>
        <end position="94"/>
    </location>
</feature>
<protein>
    <recommendedName>
        <fullName evidence="7">GtrA/DPMS transmembrane domain-containing protein</fullName>
    </recommendedName>
</protein>
<dbReference type="Proteomes" id="UP000033649">
    <property type="component" value="Unassembled WGS sequence"/>
</dbReference>
<dbReference type="STRING" id="429727.VE26_01055"/>